<name>A0A0A9GA21_ARUDO</name>
<protein>
    <submittedName>
        <fullName evidence="1">Uncharacterized protein</fullName>
    </submittedName>
</protein>
<dbReference type="EMBL" id="GBRH01178500">
    <property type="protein sequence ID" value="JAE19396.1"/>
    <property type="molecule type" value="Transcribed_RNA"/>
</dbReference>
<reference evidence="1" key="1">
    <citation type="submission" date="2014-09" db="EMBL/GenBank/DDBJ databases">
        <authorList>
            <person name="Magalhaes I.L.F."/>
            <person name="Oliveira U."/>
            <person name="Santos F.R."/>
            <person name="Vidigal T.H.D.A."/>
            <person name="Brescovit A.D."/>
            <person name="Santos A.J."/>
        </authorList>
    </citation>
    <scope>NUCLEOTIDE SEQUENCE</scope>
    <source>
        <tissue evidence="1">Shoot tissue taken approximately 20 cm above the soil surface</tissue>
    </source>
</reference>
<reference evidence="1" key="2">
    <citation type="journal article" date="2015" name="Data Brief">
        <title>Shoot transcriptome of the giant reed, Arundo donax.</title>
        <authorList>
            <person name="Barrero R.A."/>
            <person name="Guerrero F.D."/>
            <person name="Moolhuijzen P."/>
            <person name="Goolsby J.A."/>
            <person name="Tidwell J."/>
            <person name="Bellgard S.E."/>
            <person name="Bellgard M.I."/>
        </authorList>
    </citation>
    <scope>NUCLEOTIDE SEQUENCE</scope>
    <source>
        <tissue evidence="1">Shoot tissue taken approximately 20 cm above the soil surface</tissue>
    </source>
</reference>
<evidence type="ECO:0000313" key="1">
    <source>
        <dbReference type="EMBL" id="JAE19396.1"/>
    </source>
</evidence>
<sequence>MAQVRTCGPRHLRAFAHKSLNSLSLSYHTLQPSNLHQ</sequence>
<proteinExistence type="predicted"/>
<dbReference type="AlphaFoldDB" id="A0A0A9GA21"/>
<accession>A0A0A9GA21</accession>
<organism evidence="1">
    <name type="scientific">Arundo donax</name>
    <name type="common">Giant reed</name>
    <name type="synonym">Donax arundinaceus</name>
    <dbReference type="NCBI Taxonomy" id="35708"/>
    <lineage>
        <taxon>Eukaryota</taxon>
        <taxon>Viridiplantae</taxon>
        <taxon>Streptophyta</taxon>
        <taxon>Embryophyta</taxon>
        <taxon>Tracheophyta</taxon>
        <taxon>Spermatophyta</taxon>
        <taxon>Magnoliopsida</taxon>
        <taxon>Liliopsida</taxon>
        <taxon>Poales</taxon>
        <taxon>Poaceae</taxon>
        <taxon>PACMAD clade</taxon>
        <taxon>Arundinoideae</taxon>
        <taxon>Arundineae</taxon>
        <taxon>Arundo</taxon>
    </lineage>
</organism>